<proteinExistence type="predicted"/>
<organism evidence="1">
    <name type="scientific">termite gut metagenome</name>
    <dbReference type="NCBI Taxonomy" id="433724"/>
    <lineage>
        <taxon>unclassified sequences</taxon>
        <taxon>metagenomes</taxon>
        <taxon>organismal metagenomes</taxon>
    </lineage>
</organism>
<dbReference type="EMBL" id="SNRY01001902">
    <property type="protein sequence ID" value="KAA6327952.1"/>
    <property type="molecule type" value="Genomic_DNA"/>
</dbReference>
<evidence type="ECO:0000313" key="1">
    <source>
        <dbReference type="EMBL" id="KAA6327952.1"/>
    </source>
</evidence>
<gene>
    <name evidence="1" type="ORF">EZS27_023103</name>
</gene>
<comment type="caution">
    <text evidence="1">The sequence shown here is derived from an EMBL/GenBank/DDBJ whole genome shotgun (WGS) entry which is preliminary data.</text>
</comment>
<accession>A0A5J4R2K2</accession>
<protein>
    <submittedName>
        <fullName evidence="1">Uncharacterized protein</fullName>
    </submittedName>
</protein>
<name>A0A5J4R2K2_9ZZZZ</name>
<reference evidence="1" key="1">
    <citation type="submission" date="2019-03" db="EMBL/GenBank/DDBJ databases">
        <title>Single cell metagenomics reveals metabolic interactions within the superorganism composed of flagellate Streblomastix strix and complex community of Bacteroidetes bacteria on its surface.</title>
        <authorList>
            <person name="Treitli S.C."/>
            <person name="Kolisko M."/>
            <person name="Husnik F."/>
            <person name="Keeling P."/>
            <person name="Hampl V."/>
        </authorList>
    </citation>
    <scope>NUCLEOTIDE SEQUENCE</scope>
    <source>
        <strain evidence="1">STM</strain>
    </source>
</reference>
<dbReference type="AlphaFoldDB" id="A0A5J4R2K2"/>
<sequence>MSFTIEEISSGKNLSPAGCPQYKNDDFCRHSCTYVKFNRNIDATASKDIYVKRYSPYKSPYVGDTYVAFGFIAYLICFIGKKGVLELYNDYYNLLFERYKKSEKDANPILALEPDNFFTKNFYKQHIEDETNCIGYVRDRNLRKIEGIDAGFESVYISLSDVEITLIERHIEAYFKYIERFAPQSAQVTQPAATKLPEVDVNTEIEQPEQSNDDKKPPQSDKKPITYYFKTNINFKDASLKNDITVYLDELKKWFDLSKKFTLGAVCLSLFEKNWHNTKRVGVFTKFVILLAEYWEVEPRKIYAKTNTKKKKKN</sequence>